<evidence type="ECO:0000313" key="1">
    <source>
        <dbReference type="EMBL" id="VVQ11628.1"/>
    </source>
</evidence>
<organism evidence="1 2">
    <name type="scientific">Pseudomonas fluorescens</name>
    <dbReference type="NCBI Taxonomy" id="294"/>
    <lineage>
        <taxon>Bacteria</taxon>
        <taxon>Pseudomonadati</taxon>
        <taxon>Pseudomonadota</taxon>
        <taxon>Gammaproteobacteria</taxon>
        <taxon>Pseudomonadales</taxon>
        <taxon>Pseudomonadaceae</taxon>
        <taxon>Pseudomonas</taxon>
    </lineage>
</organism>
<name>A0A5E7UPI3_PSEFL</name>
<sequence>MESPAPQTTKRLPAFIEASSRVIVSGVKQPPTEKYLAYLIQLRFCRSC</sequence>
<dbReference type="Proteomes" id="UP000381378">
    <property type="component" value="Unassembled WGS sequence"/>
</dbReference>
<proteinExistence type="predicted"/>
<dbReference type="AlphaFoldDB" id="A0A5E7UPI3"/>
<evidence type="ECO:0000313" key="2">
    <source>
        <dbReference type="Proteomes" id="UP000381378"/>
    </source>
</evidence>
<accession>A0A5E7UPI3</accession>
<protein>
    <submittedName>
        <fullName evidence="1">Uncharacterized protein</fullName>
    </submittedName>
</protein>
<dbReference type="EMBL" id="CABVJF010000014">
    <property type="protein sequence ID" value="VVQ11628.1"/>
    <property type="molecule type" value="Genomic_DNA"/>
</dbReference>
<reference evidence="1 2" key="1">
    <citation type="submission" date="2019-09" db="EMBL/GenBank/DDBJ databases">
        <authorList>
            <person name="Chandra G."/>
            <person name="Truman W A."/>
        </authorList>
    </citation>
    <scope>NUCLEOTIDE SEQUENCE [LARGE SCALE GENOMIC DNA]</scope>
    <source>
        <strain evidence="1">PS928</strain>
    </source>
</reference>
<gene>
    <name evidence="1" type="ORF">PS928_03772</name>
</gene>